<evidence type="ECO:0000259" key="6">
    <source>
        <dbReference type="Pfam" id="PF08546"/>
    </source>
</evidence>
<evidence type="ECO:0000256" key="1">
    <source>
        <dbReference type="ARBA" id="ARBA00007870"/>
    </source>
</evidence>
<protein>
    <recommendedName>
        <fullName evidence="4">2-dehydropantoate 2-reductase</fullName>
        <ecNumber evidence="4">1.1.1.169</ecNumber>
    </recommendedName>
    <alternativeName>
        <fullName evidence="4">Ketopantoate reductase</fullName>
    </alternativeName>
</protein>
<dbReference type="OrthoDB" id="9793586at2"/>
<dbReference type="Gene3D" id="3.40.50.720">
    <property type="entry name" value="NAD(P)-binding Rossmann-like Domain"/>
    <property type="match status" value="1"/>
</dbReference>
<dbReference type="NCBIfam" id="TIGR00745">
    <property type="entry name" value="apbA_panE"/>
    <property type="match status" value="1"/>
</dbReference>
<dbReference type="GO" id="GO:0015940">
    <property type="term" value="P:pantothenate biosynthetic process"/>
    <property type="evidence" value="ECO:0007669"/>
    <property type="project" value="UniProtKB-UniPathway"/>
</dbReference>
<dbReference type="InterPro" id="IPR051402">
    <property type="entry name" value="KPR-Related"/>
</dbReference>
<dbReference type="STRING" id="1471761.B0W44_17410"/>
<keyword evidence="8" id="KW-1185">Reference proteome</keyword>
<proteinExistence type="inferred from homology"/>
<dbReference type="InterPro" id="IPR036291">
    <property type="entry name" value="NAD(P)-bd_dom_sf"/>
</dbReference>
<reference evidence="7 8" key="1">
    <citation type="journal article" date="2015" name="Int. J. Syst. Evol. Microbiol.">
        <title>Novibacillus thermophilus gen. nov., sp. nov., a Gram-staining-negative and moderately thermophilic member of the family Thermoactinomycetaceae.</title>
        <authorList>
            <person name="Yang G."/>
            <person name="Chen J."/>
            <person name="Zhou S."/>
        </authorList>
    </citation>
    <scope>NUCLEOTIDE SEQUENCE [LARGE SCALE GENOMIC DNA]</scope>
    <source>
        <strain evidence="7 8">SG-1</strain>
    </source>
</reference>
<evidence type="ECO:0000256" key="2">
    <source>
        <dbReference type="ARBA" id="ARBA00022857"/>
    </source>
</evidence>
<dbReference type="Gene3D" id="1.10.1040.10">
    <property type="entry name" value="N-(1-d-carboxylethyl)-l-norvaline Dehydrogenase, domain 2"/>
    <property type="match status" value="1"/>
</dbReference>
<dbReference type="Pfam" id="PF08546">
    <property type="entry name" value="ApbA_C"/>
    <property type="match status" value="1"/>
</dbReference>
<dbReference type="Pfam" id="PF02558">
    <property type="entry name" value="ApbA"/>
    <property type="match status" value="1"/>
</dbReference>
<comment type="pathway">
    <text evidence="4">Cofactor biosynthesis; (R)-pantothenate biosynthesis; (R)-pantoate from 3-methyl-2-oxobutanoate: step 2/2.</text>
</comment>
<comment type="function">
    <text evidence="4">Catalyzes the NADPH-dependent reduction of ketopantoate into pantoic acid.</text>
</comment>
<evidence type="ECO:0000313" key="8">
    <source>
        <dbReference type="Proteomes" id="UP000188603"/>
    </source>
</evidence>
<keyword evidence="4" id="KW-0566">Pantothenate biosynthesis</keyword>
<dbReference type="SUPFAM" id="SSF48179">
    <property type="entry name" value="6-phosphogluconate dehydrogenase C-terminal domain-like"/>
    <property type="match status" value="1"/>
</dbReference>
<name>A0A1U9KB21_9BACL</name>
<comment type="catalytic activity">
    <reaction evidence="4">
        <text>(R)-pantoate + NADP(+) = 2-dehydropantoate + NADPH + H(+)</text>
        <dbReference type="Rhea" id="RHEA:16233"/>
        <dbReference type="ChEBI" id="CHEBI:11561"/>
        <dbReference type="ChEBI" id="CHEBI:15378"/>
        <dbReference type="ChEBI" id="CHEBI:15980"/>
        <dbReference type="ChEBI" id="CHEBI:57783"/>
        <dbReference type="ChEBI" id="CHEBI:58349"/>
        <dbReference type="EC" id="1.1.1.169"/>
    </reaction>
</comment>
<feature type="domain" description="Ketopantoate reductase C-terminal" evidence="6">
    <location>
        <begin position="177"/>
        <end position="303"/>
    </location>
</feature>
<dbReference type="Proteomes" id="UP000188603">
    <property type="component" value="Chromosome"/>
</dbReference>
<dbReference type="InterPro" id="IPR013752">
    <property type="entry name" value="KPA_reductase"/>
</dbReference>
<dbReference type="InterPro" id="IPR003710">
    <property type="entry name" value="ApbA"/>
</dbReference>
<keyword evidence="3 4" id="KW-0560">Oxidoreductase</keyword>
<dbReference type="GO" id="GO:0008677">
    <property type="term" value="F:2-dehydropantoate 2-reductase activity"/>
    <property type="evidence" value="ECO:0007669"/>
    <property type="project" value="UniProtKB-EC"/>
</dbReference>
<dbReference type="InterPro" id="IPR008927">
    <property type="entry name" value="6-PGluconate_DH-like_C_sf"/>
</dbReference>
<feature type="domain" description="Ketopantoate reductase N-terminal" evidence="5">
    <location>
        <begin position="3"/>
        <end position="151"/>
    </location>
</feature>
<dbReference type="PANTHER" id="PTHR21708:SF26">
    <property type="entry name" value="2-DEHYDROPANTOATE 2-REDUCTASE"/>
    <property type="match status" value="1"/>
</dbReference>
<dbReference type="FunFam" id="1.10.1040.10:FF:000017">
    <property type="entry name" value="2-dehydropantoate 2-reductase"/>
    <property type="match status" value="1"/>
</dbReference>
<dbReference type="AlphaFoldDB" id="A0A1U9KB21"/>
<organism evidence="7 8">
    <name type="scientific">Novibacillus thermophilus</name>
    <dbReference type="NCBI Taxonomy" id="1471761"/>
    <lineage>
        <taxon>Bacteria</taxon>
        <taxon>Bacillati</taxon>
        <taxon>Bacillota</taxon>
        <taxon>Bacilli</taxon>
        <taxon>Bacillales</taxon>
        <taxon>Thermoactinomycetaceae</taxon>
        <taxon>Novibacillus</taxon>
    </lineage>
</organism>
<dbReference type="EC" id="1.1.1.169" evidence="4"/>
<evidence type="ECO:0000313" key="7">
    <source>
        <dbReference type="EMBL" id="AQS57255.1"/>
    </source>
</evidence>
<dbReference type="PANTHER" id="PTHR21708">
    <property type="entry name" value="PROBABLE 2-DEHYDROPANTOATE 2-REDUCTASE"/>
    <property type="match status" value="1"/>
</dbReference>
<accession>A0A1U9KB21</accession>
<gene>
    <name evidence="7" type="ORF">B0W44_17410</name>
</gene>
<sequence length="311" mass="34247">MRILIVGAGAIGGYFGGRLAQNGADVTFLVRPTRQRQLRETGLTIRSRHGDFNGPVHAICSGESAKPFDLLILAVKAYHLKQAMEDVRPYVGDSTAILPLLNGYTHFEQLTKAFGADKVLGGLCFIEATLDRQGEIVQTSERHDLVFGEWDGSRTGRAETILSHLQRAHFNVTLSENVQTDIWHKYIFITGMSSITTLMQAPIGPILTNAHGNATYEKLIRELVSIARHIGAPVAEDAARKTLTTTEACHYDMKSSMQRDMEKHLPVEADHLQGAWLSLAVENGADLAEFPVLTAVYANLKIYEAMLDDSC</sequence>
<dbReference type="InterPro" id="IPR013332">
    <property type="entry name" value="KPR_N"/>
</dbReference>
<evidence type="ECO:0000259" key="5">
    <source>
        <dbReference type="Pfam" id="PF02558"/>
    </source>
</evidence>
<evidence type="ECO:0000256" key="3">
    <source>
        <dbReference type="ARBA" id="ARBA00023002"/>
    </source>
</evidence>
<evidence type="ECO:0000256" key="4">
    <source>
        <dbReference type="RuleBase" id="RU362068"/>
    </source>
</evidence>
<dbReference type="UniPathway" id="UPA00028">
    <property type="reaction ID" value="UER00004"/>
</dbReference>
<dbReference type="EMBL" id="CP019699">
    <property type="protein sequence ID" value="AQS57255.1"/>
    <property type="molecule type" value="Genomic_DNA"/>
</dbReference>
<dbReference type="InterPro" id="IPR013328">
    <property type="entry name" value="6PGD_dom2"/>
</dbReference>
<keyword evidence="2 4" id="KW-0521">NADP</keyword>
<dbReference type="KEGG" id="ntr:B0W44_17410"/>
<dbReference type="SUPFAM" id="SSF51735">
    <property type="entry name" value="NAD(P)-binding Rossmann-fold domains"/>
    <property type="match status" value="1"/>
</dbReference>
<dbReference type="GO" id="GO:0005737">
    <property type="term" value="C:cytoplasm"/>
    <property type="evidence" value="ECO:0007669"/>
    <property type="project" value="TreeGrafter"/>
</dbReference>
<comment type="similarity">
    <text evidence="1 4">Belongs to the ketopantoate reductase family.</text>
</comment>
<dbReference type="RefSeq" id="WP_077721125.1">
    <property type="nucleotide sequence ID" value="NZ_CP019699.1"/>
</dbReference>
<dbReference type="FunFam" id="3.40.50.720:FF:000307">
    <property type="entry name" value="2-dehydropantoate 2-reductase"/>
    <property type="match status" value="1"/>
</dbReference>